<evidence type="ECO:0000313" key="3">
    <source>
        <dbReference type="Proteomes" id="UP000823775"/>
    </source>
</evidence>
<accession>A0ABS8VMZ4</accession>
<evidence type="ECO:0000256" key="1">
    <source>
        <dbReference type="SAM" id="MobiDB-lite"/>
    </source>
</evidence>
<evidence type="ECO:0000313" key="2">
    <source>
        <dbReference type="EMBL" id="MCE0482178.1"/>
    </source>
</evidence>
<sequence length="98" mass="11575">MGQDSEPLREELPNNTKMEDHGENNWDIAESSDSKEIMKCLNTLISRLDRNEKKFNARIKCEQYRSLEAVQILLQYRSDRTGSDYQTHQRHKVAKIHL</sequence>
<proteinExistence type="predicted"/>
<organism evidence="2 3">
    <name type="scientific">Datura stramonium</name>
    <name type="common">Jimsonweed</name>
    <name type="synonym">Common thornapple</name>
    <dbReference type="NCBI Taxonomy" id="4076"/>
    <lineage>
        <taxon>Eukaryota</taxon>
        <taxon>Viridiplantae</taxon>
        <taxon>Streptophyta</taxon>
        <taxon>Embryophyta</taxon>
        <taxon>Tracheophyta</taxon>
        <taxon>Spermatophyta</taxon>
        <taxon>Magnoliopsida</taxon>
        <taxon>eudicotyledons</taxon>
        <taxon>Gunneridae</taxon>
        <taxon>Pentapetalae</taxon>
        <taxon>asterids</taxon>
        <taxon>lamiids</taxon>
        <taxon>Solanales</taxon>
        <taxon>Solanaceae</taxon>
        <taxon>Solanoideae</taxon>
        <taxon>Datureae</taxon>
        <taxon>Datura</taxon>
    </lineage>
</organism>
<feature type="region of interest" description="Disordered" evidence="1">
    <location>
        <begin position="1"/>
        <end position="29"/>
    </location>
</feature>
<keyword evidence="3" id="KW-1185">Reference proteome</keyword>
<feature type="compositionally biased region" description="Basic and acidic residues" evidence="1">
    <location>
        <begin position="1"/>
        <end position="24"/>
    </location>
</feature>
<feature type="non-terminal residue" evidence="2">
    <location>
        <position position="98"/>
    </location>
</feature>
<gene>
    <name evidence="2" type="ORF">HAX54_040646</name>
</gene>
<dbReference type="Proteomes" id="UP000823775">
    <property type="component" value="Unassembled WGS sequence"/>
</dbReference>
<protein>
    <submittedName>
        <fullName evidence="2">Uncharacterized protein</fullName>
    </submittedName>
</protein>
<comment type="caution">
    <text evidence="2">The sequence shown here is derived from an EMBL/GenBank/DDBJ whole genome shotgun (WGS) entry which is preliminary data.</text>
</comment>
<dbReference type="EMBL" id="JACEIK010005772">
    <property type="protein sequence ID" value="MCE0482178.1"/>
    <property type="molecule type" value="Genomic_DNA"/>
</dbReference>
<name>A0ABS8VMZ4_DATST</name>
<reference evidence="2 3" key="1">
    <citation type="journal article" date="2021" name="BMC Genomics">
        <title>Datura genome reveals duplications of psychoactive alkaloid biosynthetic genes and high mutation rate following tissue culture.</title>
        <authorList>
            <person name="Rajewski A."/>
            <person name="Carter-House D."/>
            <person name="Stajich J."/>
            <person name="Litt A."/>
        </authorList>
    </citation>
    <scope>NUCLEOTIDE SEQUENCE [LARGE SCALE GENOMIC DNA]</scope>
    <source>
        <strain evidence="2">AR-01</strain>
    </source>
</reference>